<keyword evidence="2" id="KW-1185">Reference proteome</keyword>
<proteinExistence type="predicted"/>
<dbReference type="Proteomes" id="UP001159363">
    <property type="component" value="Chromosome 7"/>
</dbReference>
<reference evidence="1 2" key="1">
    <citation type="submission" date="2023-02" db="EMBL/GenBank/DDBJ databases">
        <title>LHISI_Scaffold_Assembly.</title>
        <authorList>
            <person name="Stuart O.P."/>
            <person name="Cleave R."/>
            <person name="Magrath M.J.L."/>
            <person name="Mikheyev A.S."/>
        </authorList>
    </citation>
    <scope>NUCLEOTIDE SEQUENCE [LARGE SCALE GENOMIC DNA]</scope>
    <source>
        <strain evidence="1">Daus_M_001</strain>
        <tissue evidence="1">Leg muscle</tissue>
    </source>
</reference>
<evidence type="ECO:0000313" key="1">
    <source>
        <dbReference type="EMBL" id="KAJ8877095.1"/>
    </source>
</evidence>
<name>A0ABQ9GYI1_9NEOP</name>
<organism evidence="1 2">
    <name type="scientific">Dryococelus australis</name>
    <dbReference type="NCBI Taxonomy" id="614101"/>
    <lineage>
        <taxon>Eukaryota</taxon>
        <taxon>Metazoa</taxon>
        <taxon>Ecdysozoa</taxon>
        <taxon>Arthropoda</taxon>
        <taxon>Hexapoda</taxon>
        <taxon>Insecta</taxon>
        <taxon>Pterygota</taxon>
        <taxon>Neoptera</taxon>
        <taxon>Polyneoptera</taxon>
        <taxon>Phasmatodea</taxon>
        <taxon>Verophasmatodea</taxon>
        <taxon>Anareolatae</taxon>
        <taxon>Phasmatidae</taxon>
        <taxon>Eurycanthinae</taxon>
        <taxon>Dryococelus</taxon>
    </lineage>
</organism>
<comment type="caution">
    <text evidence="1">The sequence shown here is derived from an EMBL/GenBank/DDBJ whole genome shotgun (WGS) entry which is preliminary data.</text>
</comment>
<gene>
    <name evidence="1" type="ORF">PR048_021547</name>
</gene>
<dbReference type="EMBL" id="JARBHB010000008">
    <property type="protein sequence ID" value="KAJ8877095.1"/>
    <property type="molecule type" value="Genomic_DNA"/>
</dbReference>
<protein>
    <submittedName>
        <fullName evidence="1">Uncharacterized protein</fullName>
    </submittedName>
</protein>
<accession>A0ABQ9GYI1</accession>
<sequence>MLGEIVAETDRYTHKNIPMKEPGTSKHKPWSDTDWEMYLFLAYKRVLVPQIPSHTHQSLVTPCHVTYLLLMRYLHFCLNELQPTRDRLYKIQMVI</sequence>
<evidence type="ECO:0000313" key="2">
    <source>
        <dbReference type="Proteomes" id="UP001159363"/>
    </source>
</evidence>